<dbReference type="EMBL" id="BDIP01000142">
    <property type="protein sequence ID" value="GCA62082.1"/>
    <property type="molecule type" value="Genomic_DNA"/>
</dbReference>
<accession>A0A391P022</accession>
<name>A0A391P022_9EUKA</name>
<dbReference type="Pfam" id="PF13236">
    <property type="entry name" value="CLU"/>
    <property type="match status" value="1"/>
</dbReference>
<evidence type="ECO:0000256" key="1">
    <source>
        <dbReference type="ARBA" id="ARBA00022490"/>
    </source>
</evidence>
<dbReference type="InterPro" id="IPR027523">
    <property type="entry name" value="CLU_prot"/>
</dbReference>
<dbReference type="InterPro" id="IPR019734">
    <property type="entry name" value="TPR_rpt"/>
</dbReference>
<organism evidence="3 4">
    <name type="scientific">Kipferlia bialata</name>
    <dbReference type="NCBI Taxonomy" id="797122"/>
    <lineage>
        <taxon>Eukaryota</taxon>
        <taxon>Metamonada</taxon>
        <taxon>Carpediemonas-like organisms</taxon>
        <taxon>Kipferlia</taxon>
    </lineage>
</organism>
<feature type="domain" description="Clu" evidence="2">
    <location>
        <begin position="1"/>
        <end position="109"/>
    </location>
</feature>
<dbReference type="SMART" id="SM00028">
    <property type="entry name" value="TPR"/>
    <property type="match status" value="4"/>
</dbReference>
<dbReference type="Gene3D" id="1.25.40.10">
    <property type="entry name" value="Tetratricopeptide repeat domain"/>
    <property type="match status" value="1"/>
</dbReference>
<dbReference type="InterPro" id="IPR025697">
    <property type="entry name" value="CLU_dom"/>
</dbReference>
<protein>
    <recommendedName>
        <fullName evidence="2">Clu domain-containing protein</fullName>
    </recommendedName>
</protein>
<dbReference type="AlphaFoldDB" id="A0A391P022"/>
<dbReference type="SUPFAM" id="SSF48452">
    <property type="entry name" value="TPR-like"/>
    <property type="match status" value="2"/>
</dbReference>
<dbReference type="InterPro" id="IPR011990">
    <property type="entry name" value="TPR-like_helical_dom_sf"/>
</dbReference>
<proteinExistence type="predicted"/>
<evidence type="ECO:0000313" key="3">
    <source>
        <dbReference type="EMBL" id="GCA62082.1"/>
    </source>
</evidence>
<reference evidence="3 4" key="1">
    <citation type="journal article" date="2018" name="PLoS ONE">
        <title>The draft genome of Kipferlia bialata reveals reductive genome evolution in fornicate parasites.</title>
        <authorList>
            <person name="Tanifuji G."/>
            <person name="Takabayashi S."/>
            <person name="Kume K."/>
            <person name="Takagi M."/>
            <person name="Nakayama T."/>
            <person name="Kamikawa R."/>
            <person name="Inagaki Y."/>
            <person name="Hashimoto T."/>
        </authorList>
    </citation>
    <scope>NUCLEOTIDE SEQUENCE [LARGE SCALE GENOMIC DNA]</scope>
    <source>
        <strain evidence="3">NY0173</strain>
    </source>
</reference>
<evidence type="ECO:0000259" key="2">
    <source>
        <dbReference type="PROSITE" id="PS51823"/>
    </source>
</evidence>
<dbReference type="Proteomes" id="UP000265618">
    <property type="component" value="Unassembled WGS sequence"/>
</dbReference>
<sequence length="909" mass="99427">GFRIICLANIGCTDDNTLVHGQLVNGTRVYNAGIEAMLAAAAKRIGIRKHSVVCNVIEEGEGATVEGIQEHKVVRIHTAAEVQVHRSPVDNRLYLLSLARVMPADLPKPHTADYLVKRLALPFVQAYSERLSSDCFTNLGGKTDDQQRNDVACAKASHHLASGVIPEAVRQMDMLEPQIDTPRALSDALAMRGIPLRYLGMVANETRLPYLLDICRVEMAAQAAAVVLSRSMRRLTRHYCLRGADVAVSYDQMGMMVYDDPNEKDAEERQAWYSDKLKHTVAQFLSLLVGSGMDADQFWVDVLVPLVKADHGYGIRRDTVRKQALLLRVQTLTGIVLTDTDRYDMASASPVKHTDIVDMRPVVHMPSDTASLVRQVRQKVLAHSGTHDLPAGDLSDMLNTLVQETLQGTLPGSAEELASLLGRLALTSVSQRDLTSARVYAEAGLGIARRWHLDTTRLYRALMCEAFESGDIDAAHVNFQYALSVVRYHVGANAHPVEMELRSELARLHLAAGRYDSAREQYDLALRLSSQLLGVSHHVTGYQLCRLGHCLRGLDMPREALSSYDRARHIYEASHSTQSMAVSYAHFYRAEALSMLGDGAGALDAASKALDIRSSKLGPDHPVTANSSFQVARLAALSPGHSQQAVAIYQKLLAQLKDTETDDASVFEHIQSVIAALVKLALADLPPEYAPLVVRLRKQAATSWSDREALSDTIEALYDTEDPGAYIRDLFARANALDNSAYVRLGCVMQLISKDELRLRRDPEVRAEDRLRDALANDPWLFQDPAASGFDDMGGMPQQDMGFGSPLAASPYGPQAGGPSTVPGMPQMPQVGFNPNPYSPQMQRGGYPQQGPGMMGPQQGHGQYPPMHGMYGDPNEVDINSMPGWGANAGKQQKKFGLGSIVGLFKGGK</sequence>
<evidence type="ECO:0000313" key="4">
    <source>
        <dbReference type="Proteomes" id="UP000265618"/>
    </source>
</evidence>
<gene>
    <name evidence="3" type="ORF">KIPB_001089</name>
</gene>
<comment type="caution">
    <text evidence="3">The sequence shown here is derived from an EMBL/GenBank/DDBJ whole genome shotgun (WGS) entry which is preliminary data.</text>
</comment>
<dbReference type="PANTHER" id="PTHR12601">
    <property type="entry name" value="EUKARYOTIC TRANSLATION INITIATION FACTOR 3 SUBUNIT EIF-3"/>
    <property type="match status" value="1"/>
</dbReference>
<dbReference type="InterPro" id="IPR033646">
    <property type="entry name" value="CLU-central"/>
</dbReference>
<dbReference type="PROSITE" id="PS51823">
    <property type="entry name" value="CLU"/>
    <property type="match status" value="1"/>
</dbReference>
<dbReference type="Pfam" id="PF12807">
    <property type="entry name" value="eIF3_p135"/>
    <property type="match status" value="1"/>
</dbReference>
<keyword evidence="1" id="KW-0963">Cytoplasm</keyword>
<dbReference type="Pfam" id="PF13424">
    <property type="entry name" value="TPR_12"/>
    <property type="match status" value="2"/>
</dbReference>
<keyword evidence="4" id="KW-1185">Reference proteome</keyword>
<feature type="non-terminal residue" evidence="3">
    <location>
        <position position="1"/>
    </location>
</feature>
<dbReference type="OrthoDB" id="626167at2759"/>